<dbReference type="PANTHER" id="PTHR11214">
    <property type="entry name" value="BETA-1,3-N-ACETYLGLUCOSAMINYLTRANSFERASE"/>
    <property type="match status" value="1"/>
</dbReference>
<dbReference type="GO" id="GO:0000139">
    <property type="term" value="C:Golgi membrane"/>
    <property type="evidence" value="ECO:0000318"/>
    <property type="project" value="GO_Central"/>
</dbReference>
<reference evidence="11 12" key="1">
    <citation type="journal article" date="2011" name="Science">
        <title>The ecoresponsive genome of Daphnia pulex.</title>
        <authorList>
            <person name="Colbourne J.K."/>
            <person name="Pfrender M.E."/>
            <person name="Gilbert D."/>
            <person name="Thomas W.K."/>
            <person name="Tucker A."/>
            <person name="Oakley T.H."/>
            <person name="Tokishita S."/>
            <person name="Aerts A."/>
            <person name="Arnold G.J."/>
            <person name="Basu M.K."/>
            <person name="Bauer D.J."/>
            <person name="Caceres C.E."/>
            <person name="Carmel L."/>
            <person name="Casola C."/>
            <person name="Choi J.H."/>
            <person name="Detter J.C."/>
            <person name="Dong Q."/>
            <person name="Dusheyko S."/>
            <person name="Eads B.D."/>
            <person name="Frohlich T."/>
            <person name="Geiler-Samerotte K.A."/>
            <person name="Gerlach D."/>
            <person name="Hatcher P."/>
            <person name="Jogdeo S."/>
            <person name="Krijgsveld J."/>
            <person name="Kriventseva E.V."/>
            <person name="Kultz D."/>
            <person name="Laforsch C."/>
            <person name="Lindquist E."/>
            <person name="Lopez J."/>
            <person name="Manak J.R."/>
            <person name="Muller J."/>
            <person name="Pangilinan J."/>
            <person name="Patwardhan R.P."/>
            <person name="Pitluck S."/>
            <person name="Pritham E.J."/>
            <person name="Rechtsteiner A."/>
            <person name="Rho M."/>
            <person name="Rogozin I.B."/>
            <person name="Sakarya O."/>
            <person name="Salamov A."/>
            <person name="Schaack S."/>
            <person name="Shapiro H."/>
            <person name="Shiga Y."/>
            <person name="Skalitzky C."/>
            <person name="Smith Z."/>
            <person name="Souvorov A."/>
            <person name="Sung W."/>
            <person name="Tang Z."/>
            <person name="Tsuchiya D."/>
            <person name="Tu H."/>
            <person name="Vos H."/>
            <person name="Wang M."/>
            <person name="Wolf Y.I."/>
            <person name="Yamagata H."/>
            <person name="Yamada T."/>
            <person name="Ye Y."/>
            <person name="Shaw J.R."/>
            <person name="Andrews J."/>
            <person name="Crease T.J."/>
            <person name="Tang H."/>
            <person name="Lucas S.M."/>
            <person name="Robertson H.M."/>
            <person name="Bork P."/>
            <person name="Koonin E.V."/>
            <person name="Zdobnov E.M."/>
            <person name="Grigoriev I.V."/>
            <person name="Lynch M."/>
            <person name="Boore J.L."/>
        </authorList>
    </citation>
    <scope>NUCLEOTIDE SEQUENCE [LARGE SCALE GENOMIC DNA]</scope>
</reference>
<accession>E9H7K1</accession>
<evidence type="ECO:0000256" key="7">
    <source>
        <dbReference type="ARBA" id="ARBA00022989"/>
    </source>
</evidence>
<comment type="similarity">
    <text evidence="2 10">Belongs to the glycosyltransferase 31 family.</text>
</comment>
<keyword evidence="4" id="KW-0808">Transferase</keyword>
<evidence type="ECO:0000256" key="1">
    <source>
        <dbReference type="ARBA" id="ARBA00004323"/>
    </source>
</evidence>
<dbReference type="GO" id="GO:0016758">
    <property type="term" value="F:hexosyltransferase activity"/>
    <property type="evidence" value="ECO:0007669"/>
    <property type="project" value="InterPro"/>
</dbReference>
<keyword evidence="9" id="KW-0472">Membrane</keyword>
<dbReference type="HOGENOM" id="CLU_1020352_0_0_1"/>
<dbReference type="GO" id="GO:0016757">
    <property type="term" value="F:glycosyltransferase activity"/>
    <property type="evidence" value="ECO:0000318"/>
    <property type="project" value="GO_Central"/>
</dbReference>
<evidence type="ECO:0000256" key="6">
    <source>
        <dbReference type="ARBA" id="ARBA00022968"/>
    </source>
</evidence>
<dbReference type="EC" id="2.4.1.-" evidence="10"/>
<keyword evidence="8 10" id="KW-0333">Golgi apparatus</keyword>
<dbReference type="PANTHER" id="PTHR11214:SF334">
    <property type="entry name" value="HEXOSYLTRANSFERASE"/>
    <property type="match status" value="1"/>
</dbReference>
<dbReference type="GO" id="GO:0006493">
    <property type="term" value="P:protein O-linked glycosylation"/>
    <property type="evidence" value="ECO:0000318"/>
    <property type="project" value="GO_Central"/>
</dbReference>
<dbReference type="InParanoid" id="E9H7K1"/>
<evidence type="ECO:0000256" key="10">
    <source>
        <dbReference type="RuleBase" id="RU363063"/>
    </source>
</evidence>
<dbReference type="Pfam" id="PF01762">
    <property type="entry name" value="Galactosyl_T"/>
    <property type="match status" value="1"/>
</dbReference>
<dbReference type="AlphaFoldDB" id="E9H7K1"/>
<keyword evidence="3 10" id="KW-0328">Glycosyltransferase</keyword>
<evidence type="ECO:0000256" key="4">
    <source>
        <dbReference type="ARBA" id="ARBA00022679"/>
    </source>
</evidence>
<keyword evidence="7" id="KW-1133">Transmembrane helix</keyword>
<organism evidence="11 12">
    <name type="scientific">Daphnia pulex</name>
    <name type="common">Water flea</name>
    <dbReference type="NCBI Taxonomy" id="6669"/>
    <lineage>
        <taxon>Eukaryota</taxon>
        <taxon>Metazoa</taxon>
        <taxon>Ecdysozoa</taxon>
        <taxon>Arthropoda</taxon>
        <taxon>Crustacea</taxon>
        <taxon>Branchiopoda</taxon>
        <taxon>Diplostraca</taxon>
        <taxon>Cladocera</taxon>
        <taxon>Anomopoda</taxon>
        <taxon>Daphniidae</taxon>
        <taxon>Daphnia</taxon>
    </lineage>
</organism>
<sequence length="273" mass="31412">MGDNISPNGRDKIASNVLEIEKNNLPQTKESLLKQLQLLKKERRLDKARIDTLSKNLEMQKTIFEANITSESRIFQVCFSCFAQYFLSRSRKLYTRYAVACLGLLPLINVEPLKLEFGPVINDVLSLRYPITIDPCRLDVITVDQKVFVAVVNLSLKVAGIFNWLYRNCNKVDFIFKIDDDVYVNVRNLAHFVQQSHHQSNPNMFGLPSEYLSPNRDGKWGITYEEWPWSHYPTYYLGPAVLITGSAIHSLLAAFQTTPMMPFDDVYYTGICR</sequence>
<proteinExistence type="inferred from homology"/>
<dbReference type="eggNOG" id="KOG2287">
    <property type="taxonomic scope" value="Eukaryota"/>
</dbReference>
<dbReference type="OrthoDB" id="6354325at2759"/>
<evidence type="ECO:0000313" key="12">
    <source>
        <dbReference type="Proteomes" id="UP000000305"/>
    </source>
</evidence>
<evidence type="ECO:0000256" key="3">
    <source>
        <dbReference type="ARBA" id="ARBA00022676"/>
    </source>
</evidence>
<dbReference type="KEGG" id="dpx:DAPPUDRAFT_110913"/>
<evidence type="ECO:0000256" key="8">
    <source>
        <dbReference type="ARBA" id="ARBA00023034"/>
    </source>
</evidence>
<evidence type="ECO:0000256" key="9">
    <source>
        <dbReference type="ARBA" id="ARBA00023136"/>
    </source>
</evidence>
<keyword evidence="5" id="KW-0812">Transmembrane</keyword>
<evidence type="ECO:0000256" key="5">
    <source>
        <dbReference type="ARBA" id="ARBA00022692"/>
    </source>
</evidence>
<comment type="subcellular location">
    <subcellularLocation>
        <location evidence="1 10">Golgi apparatus membrane</location>
        <topology evidence="1 10">Single-pass type II membrane protein</topology>
    </subcellularLocation>
</comment>
<dbReference type="Gene3D" id="3.90.550.50">
    <property type="match status" value="1"/>
</dbReference>
<protein>
    <recommendedName>
        <fullName evidence="10">Hexosyltransferase</fullName>
        <ecNumber evidence="10">2.4.1.-</ecNumber>
    </recommendedName>
</protein>
<keyword evidence="6" id="KW-0735">Signal-anchor</keyword>
<evidence type="ECO:0000256" key="2">
    <source>
        <dbReference type="ARBA" id="ARBA00008661"/>
    </source>
</evidence>
<evidence type="ECO:0000313" key="11">
    <source>
        <dbReference type="EMBL" id="EFX72200.1"/>
    </source>
</evidence>
<dbReference type="PhylomeDB" id="E9H7K1"/>
<name>E9H7K1_DAPPU</name>
<gene>
    <name evidence="11" type="ORF">DAPPUDRAFT_110913</name>
</gene>
<keyword evidence="12" id="KW-1185">Reference proteome</keyword>
<dbReference type="InterPro" id="IPR002659">
    <property type="entry name" value="Glyco_trans_31"/>
</dbReference>
<dbReference type="EMBL" id="GL732601">
    <property type="protein sequence ID" value="EFX72200.1"/>
    <property type="molecule type" value="Genomic_DNA"/>
</dbReference>
<dbReference type="Proteomes" id="UP000000305">
    <property type="component" value="Unassembled WGS sequence"/>
</dbReference>